<accession>A0A0M8MGV3</accession>
<protein>
    <submittedName>
        <fullName evidence="2">Uncharacterized protein</fullName>
    </submittedName>
</protein>
<keyword evidence="1" id="KW-0812">Transmembrane</keyword>
<evidence type="ECO:0000313" key="2">
    <source>
        <dbReference type="EMBL" id="KOS11228.1"/>
    </source>
</evidence>
<name>A0A0M8MGV3_9MICO</name>
<feature type="transmembrane region" description="Helical" evidence="1">
    <location>
        <begin position="7"/>
        <end position="25"/>
    </location>
</feature>
<dbReference type="KEGG" id="mcw:A8L33_08890"/>
<dbReference type="Proteomes" id="UP000037737">
    <property type="component" value="Unassembled WGS sequence"/>
</dbReference>
<dbReference type="PATRIC" id="fig|84292.3.peg.1029"/>
<gene>
    <name evidence="2" type="ORF">XI38_04985</name>
</gene>
<evidence type="ECO:0000256" key="1">
    <source>
        <dbReference type="SAM" id="Phobius"/>
    </source>
</evidence>
<feature type="transmembrane region" description="Helical" evidence="1">
    <location>
        <begin position="31"/>
        <end position="51"/>
    </location>
</feature>
<dbReference type="AlphaFoldDB" id="A0A0M8MGV3"/>
<comment type="caution">
    <text evidence="2">The sequence shown here is derived from an EMBL/GenBank/DDBJ whole genome shotgun (WGS) entry which is preliminary data.</text>
</comment>
<organism evidence="2 3">
    <name type="scientific">Microbacterium aurantiacum</name>
    <dbReference type="NCBI Taxonomy" id="162393"/>
    <lineage>
        <taxon>Bacteria</taxon>
        <taxon>Bacillati</taxon>
        <taxon>Actinomycetota</taxon>
        <taxon>Actinomycetes</taxon>
        <taxon>Micrococcales</taxon>
        <taxon>Microbacteriaceae</taxon>
        <taxon>Microbacterium</taxon>
    </lineage>
</organism>
<dbReference type="EMBL" id="LAVO01000005">
    <property type="protein sequence ID" value="KOS11228.1"/>
    <property type="molecule type" value="Genomic_DNA"/>
</dbReference>
<keyword evidence="1" id="KW-0472">Membrane</keyword>
<keyword evidence="1" id="KW-1133">Transmembrane helix</keyword>
<keyword evidence="3" id="KW-1185">Reference proteome</keyword>
<proteinExistence type="predicted"/>
<reference evidence="2" key="1">
    <citation type="submission" date="2015-04" db="EMBL/GenBank/DDBJ databases">
        <title>Complete genome sequence of Microbacterium chocolatum SIT 101, a bacterium enantioselectively hydrolyzing mesomeric diesters.</title>
        <authorList>
            <person name="Li X."/>
            <person name="Xu Y."/>
        </authorList>
    </citation>
    <scope>NUCLEOTIDE SEQUENCE [LARGE SCALE GENOMIC DNA]</scope>
    <source>
        <strain evidence="2">SIT 101</strain>
    </source>
</reference>
<evidence type="ECO:0000313" key="3">
    <source>
        <dbReference type="Proteomes" id="UP000037737"/>
    </source>
</evidence>
<sequence length="213" mass="23571">MRWALNVIAAAGVAVTLVVGVWPFFGDPNVPAQVLATILITLVYLALMYFVRAPRAQIEHVSLERGTARFAQYYADFYRLEGSIFIFCEDTEWLEGDVMKPVVEAIAGKGKKATVCLTDTSYPTTEELSKREVDIVSIPPNQALEVKMSYRVNGTEKILIIRGAADGTTRRRGRRRPVEVNTFTRTTNADLVNLAGTIFTTIIATRTPSPATK</sequence>